<dbReference type="Pfam" id="PF12937">
    <property type="entry name" value="F-box-like"/>
    <property type="match status" value="1"/>
</dbReference>
<proteinExistence type="predicted"/>
<feature type="domain" description="F-box" evidence="1">
    <location>
        <begin position="37"/>
        <end position="103"/>
    </location>
</feature>
<dbReference type="Gene3D" id="1.20.1280.50">
    <property type="match status" value="1"/>
</dbReference>
<name>A0A4Q9MH98_9APHY</name>
<gene>
    <name evidence="2" type="ORF">BD311DRAFT_764422</name>
</gene>
<organism evidence="2">
    <name type="scientific">Dichomitus squalens</name>
    <dbReference type="NCBI Taxonomy" id="114155"/>
    <lineage>
        <taxon>Eukaryota</taxon>
        <taxon>Fungi</taxon>
        <taxon>Dikarya</taxon>
        <taxon>Basidiomycota</taxon>
        <taxon>Agaricomycotina</taxon>
        <taxon>Agaricomycetes</taxon>
        <taxon>Polyporales</taxon>
        <taxon>Polyporaceae</taxon>
        <taxon>Dichomitus</taxon>
    </lineage>
</organism>
<dbReference type="OrthoDB" id="2743683at2759"/>
<evidence type="ECO:0000259" key="1">
    <source>
        <dbReference type="Pfam" id="PF12937"/>
    </source>
</evidence>
<accession>A0A4Q9MH98</accession>
<dbReference type="InterPro" id="IPR001810">
    <property type="entry name" value="F-box_dom"/>
</dbReference>
<reference evidence="2" key="1">
    <citation type="submission" date="2019-01" db="EMBL/GenBank/DDBJ databases">
        <title>Draft genome sequences of three monokaryotic isolates of the white-rot basidiomycete fungus Dichomitus squalens.</title>
        <authorList>
            <consortium name="DOE Joint Genome Institute"/>
            <person name="Lopez S.C."/>
            <person name="Andreopoulos B."/>
            <person name="Pangilinan J."/>
            <person name="Lipzen A."/>
            <person name="Riley R."/>
            <person name="Ahrendt S."/>
            <person name="Ng V."/>
            <person name="Barry K."/>
            <person name="Daum C."/>
            <person name="Grigoriev I.V."/>
            <person name="Hilden K.S."/>
            <person name="Makela M.R."/>
            <person name="de Vries R.P."/>
        </authorList>
    </citation>
    <scope>NUCLEOTIDE SEQUENCE [LARGE SCALE GENOMIC DNA]</scope>
    <source>
        <strain evidence="2">OM18370.1</strain>
    </source>
</reference>
<protein>
    <recommendedName>
        <fullName evidence="1">F-box domain-containing protein</fullName>
    </recommendedName>
</protein>
<dbReference type="Proteomes" id="UP000292957">
    <property type="component" value="Unassembled WGS sequence"/>
</dbReference>
<dbReference type="EMBL" id="ML143460">
    <property type="protein sequence ID" value="TBU25512.1"/>
    <property type="molecule type" value="Genomic_DNA"/>
</dbReference>
<sequence>MTTTTLEMPSMRFKSDTQKLGGKSLVHPPYLKRLASIHDLPNELLSEIFALAASQPFDTQFWGPEYSEISLIVVDNLVPISATCRAWRTLVSDTPFLWSSFFLDENWNENEGALVLQRSRDVPVTLYYSGGIQEKLCYFLGVLHHRLRELYIIDQTLEWDSVASMLSTDFPMLSACTLRLGDRADETRPSRNTYLSGSLQRLRCLRLSCPAILPSGHIPHLTNLQVDGGGPHTLSSVFALLSAAPRLEYLWLNLSLERDRDQYAGTMVRLPHLKRCSLNMEPYDDFLSGLALPPNCLVLFQDLLDFELGLEPEELPLIPTLVAALPRHPFTQCLSRLRIVPDNVGFGSTPDPEYAYHVQLANETSTSGLHFQILRGDLSGPIFQPVERGKMSRTMAEEIFSAYPSGSLVANVKELWVYKWTDWLTADVLARLPLLETLVLVLDGDPWNLKWNDDPPTTIPKALTTQPKAGEAPLCPALTNLCLIMCYDHAIQETKRFVEARKRAGHPIKRLALECVNADALEYATNGKLAKLVDELVVSSTGDNYKYWAPHAFEEGWARGLGGWPEWPDWLEWRKLDSDIMQGLDENADE</sequence>
<evidence type="ECO:0000313" key="2">
    <source>
        <dbReference type="EMBL" id="TBU25512.1"/>
    </source>
</evidence>
<dbReference type="AlphaFoldDB" id="A0A4Q9MH98"/>